<dbReference type="GO" id="GO:0097367">
    <property type="term" value="F:carbohydrate derivative binding"/>
    <property type="evidence" value="ECO:0007669"/>
    <property type="project" value="InterPro"/>
</dbReference>
<dbReference type="InterPro" id="IPR035466">
    <property type="entry name" value="GlmS/AgaS_SIS"/>
</dbReference>
<keyword evidence="1" id="KW-0677">Repeat</keyword>
<feature type="domain" description="SIS" evidence="2">
    <location>
        <begin position="36"/>
        <end position="179"/>
    </location>
</feature>
<accession>A0A4R6QJG4</accession>
<evidence type="ECO:0000259" key="2">
    <source>
        <dbReference type="PROSITE" id="PS51464"/>
    </source>
</evidence>
<sequence length="346" mass="36498">MTSLETGASRMLQEALFAPQAVARMLANDADAYAALGRSLREQPPAALLTVARGSSDHAAHYMAYLIMARLGRLVTSLPMSVVTLYQSQLVCEGIVSLAFSQSGQSPDLVAPTKFFRAGGARTVAFVNDPASPLAQASQFVFPLHAGAETSVAATKSYIAQLVAGARVVAAWSGDDDLLAALQQLPEALERAAHQDWCVAVDVLKDADRLFVIGRGTSLPIAQEAALKFKETCGIQAEAFSGAEVKHGPMALVEEGYPMLVFAPRGPTQASLIALAEDMRGRGARVLLAAPEGTPGAELPLATTGNEDLDPIAAVQSFYPMVEALARARGLNPDQPRHLAKVTKTH</sequence>
<name>A0A4R6QJG4_9BURK</name>
<evidence type="ECO:0000313" key="4">
    <source>
        <dbReference type="Proteomes" id="UP000295361"/>
    </source>
</evidence>
<dbReference type="EMBL" id="SNXS01000007">
    <property type="protein sequence ID" value="TDP62428.1"/>
    <property type="molecule type" value="Genomic_DNA"/>
</dbReference>
<evidence type="ECO:0000313" key="3">
    <source>
        <dbReference type="EMBL" id="TDP62428.1"/>
    </source>
</evidence>
<dbReference type="PANTHER" id="PTHR10937:SF8">
    <property type="entry name" value="AMINOTRANSFERASE-RELATED"/>
    <property type="match status" value="1"/>
</dbReference>
<dbReference type="CDD" id="cd05009">
    <property type="entry name" value="SIS_GlmS_GlmD_2"/>
    <property type="match status" value="1"/>
</dbReference>
<protein>
    <submittedName>
        <fullName evidence="3">Glutamine--fructose-6-phosphate transaminase</fullName>
    </submittedName>
</protein>
<gene>
    <name evidence="3" type="ORF">DES47_1076</name>
</gene>
<proteinExistence type="predicted"/>
<feature type="domain" description="SIS" evidence="2">
    <location>
        <begin position="200"/>
        <end position="336"/>
    </location>
</feature>
<dbReference type="SUPFAM" id="SSF53697">
    <property type="entry name" value="SIS domain"/>
    <property type="match status" value="1"/>
</dbReference>
<dbReference type="PROSITE" id="PS51464">
    <property type="entry name" value="SIS"/>
    <property type="match status" value="2"/>
</dbReference>
<dbReference type="InterPro" id="IPR035490">
    <property type="entry name" value="GlmS/FrlB_SIS"/>
</dbReference>
<dbReference type="InterPro" id="IPR001347">
    <property type="entry name" value="SIS_dom"/>
</dbReference>
<dbReference type="InterPro" id="IPR046348">
    <property type="entry name" value="SIS_dom_sf"/>
</dbReference>
<evidence type="ECO:0000256" key="1">
    <source>
        <dbReference type="ARBA" id="ARBA00022737"/>
    </source>
</evidence>
<dbReference type="Pfam" id="PF01380">
    <property type="entry name" value="SIS"/>
    <property type="match status" value="2"/>
</dbReference>
<dbReference type="GO" id="GO:1901135">
    <property type="term" value="P:carbohydrate derivative metabolic process"/>
    <property type="evidence" value="ECO:0007669"/>
    <property type="project" value="InterPro"/>
</dbReference>
<dbReference type="CDD" id="cd05008">
    <property type="entry name" value="SIS_GlmS_GlmD_1"/>
    <property type="match status" value="1"/>
</dbReference>
<dbReference type="Proteomes" id="UP000295361">
    <property type="component" value="Unassembled WGS sequence"/>
</dbReference>
<reference evidence="3 4" key="1">
    <citation type="submission" date="2019-03" db="EMBL/GenBank/DDBJ databases">
        <title>Genomic Encyclopedia of Type Strains, Phase IV (KMG-IV): sequencing the most valuable type-strain genomes for metagenomic binning, comparative biology and taxonomic classification.</title>
        <authorList>
            <person name="Goeker M."/>
        </authorList>
    </citation>
    <scope>NUCLEOTIDE SEQUENCE [LARGE SCALE GENOMIC DNA]</scope>
    <source>
        <strain evidence="3 4">DSM 16998</strain>
    </source>
</reference>
<keyword evidence="4" id="KW-1185">Reference proteome</keyword>
<dbReference type="PANTHER" id="PTHR10937">
    <property type="entry name" value="GLUCOSAMINE--FRUCTOSE-6-PHOSPHATE AMINOTRANSFERASE, ISOMERIZING"/>
    <property type="match status" value="1"/>
</dbReference>
<comment type="caution">
    <text evidence="3">The sequence shown here is derived from an EMBL/GenBank/DDBJ whole genome shotgun (WGS) entry which is preliminary data.</text>
</comment>
<organism evidence="3 4">
    <name type="scientific">Roseateles toxinivorans</name>
    <dbReference type="NCBI Taxonomy" id="270368"/>
    <lineage>
        <taxon>Bacteria</taxon>
        <taxon>Pseudomonadati</taxon>
        <taxon>Pseudomonadota</taxon>
        <taxon>Betaproteobacteria</taxon>
        <taxon>Burkholderiales</taxon>
        <taxon>Sphaerotilaceae</taxon>
        <taxon>Roseateles</taxon>
    </lineage>
</organism>
<dbReference type="AlphaFoldDB" id="A0A4R6QJG4"/>
<dbReference type="InParanoid" id="A0A4R6QJG4"/>
<dbReference type="Gene3D" id="3.40.50.10490">
    <property type="entry name" value="Glucose-6-phosphate isomerase like protein, domain 1"/>
    <property type="match status" value="2"/>
</dbReference>